<dbReference type="PANTHER" id="PTHR43151">
    <property type="entry name" value="FEOA FAMILY PROTEIN"/>
    <property type="match status" value="1"/>
</dbReference>
<evidence type="ECO:0000313" key="6">
    <source>
        <dbReference type="Proteomes" id="UP001055437"/>
    </source>
</evidence>
<keyword evidence="6" id="KW-1185">Reference proteome</keyword>
<dbReference type="Gene3D" id="2.30.30.90">
    <property type="match status" value="1"/>
</dbReference>
<dbReference type="EMBL" id="CP099799">
    <property type="protein sequence ID" value="USR99802.1"/>
    <property type="molecule type" value="Genomic_DNA"/>
</dbReference>
<evidence type="ECO:0000256" key="1">
    <source>
        <dbReference type="ARBA" id="ARBA00023004"/>
    </source>
</evidence>
<dbReference type="EMBL" id="CP023671">
    <property type="protein sequence ID" value="AYE33230.1"/>
    <property type="molecule type" value="Genomic_DNA"/>
</dbReference>
<dbReference type="SMART" id="SM00899">
    <property type="entry name" value="FeoA"/>
    <property type="match status" value="1"/>
</dbReference>
<accession>A0A9N7JJI1</accession>
<dbReference type="GeneID" id="303559355"/>
<dbReference type="KEGG" id="csep:CP523_01515"/>
<evidence type="ECO:0000313" key="4">
    <source>
        <dbReference type="EMBL" id="USR99802.1"/>
    </source>
</evidence>
<dbReference type="Proteomes" id="UP000280586">
    <property type="component" value="Chromosome"/>
</dbReference>
<proteinExistence type="predicted"/>
<dbReference type="InterPro" id="IPR053184">
    <property type="entry name" value="FeoA-like"/>
</dbReference>
<reference evidence="4" key="2">
    <citation type="submission" date="2022-06" db="EMBL/GenBank/DDBJ databases">
        <authorList>
            <person name="Holder M.E."/>
            <person name="Ajami N.J."/>
            <person name="Petrosino J.F."/>
        </authorList>
    </citation>
    <scope>NUCLEOTIDE SEQUENCE</scope>
    <source>
        <strain evidence="4">RMA 8861</strain>
    </source>
</reference>
<dbReference type="InterPro" id="IPR007167">
    <property type="entry name" value="Fe-transptr_FeoA-like"/>
</dbReference>
<protein>
    <submittedName>
        <fullName evidence="3">Ferrous iron transport protein A</fullName>
    </submittedName>
</protein>
<name>A0A9N7JJI1_CLOSE</name>
<dbReference type="Proteomes" id="UP001055437">
    <property type="component" value="Chromosome"/>
</dbReference>
<dbReference type="InterPro" id="IPR038157">
    <property type="entry name" value="FeoA_core_dom"/>
</dbReference>
<dbReference type="PANTHER" id="PTHR43151:SF1">
    <property type="entry name" value="SSR2333 PROTEIN"/>
    <property type="match status" value="1"/>
</dbReference>
<dbReference type="Pfam" id="PF04023">
    <property type="entry name" value="FeoA"/>
    <property type="match status" value="1"/>
</dbReference>
<organism evidence="3 5">
    <name type="scientific">Clostridium septicum</name>
    <dbReference type="NCBI Taxonomy" id="1504"/>
    <lineage>
        <taxon>Bacteria</taxon>
        <taxon>Bacillati</taxon>
        <taxon>Bacillota</taxon>
        <taxon>Clostridia</taxon>
        <taxon>Eubacteriales</taxon>
        <taxon>Clostridiaceae</taxon>
        <taxon>Clostridium</taxon>
    </lineage>
</organism>
<sequence>MLPINLVKEGEIVEIQKLALKEDFAKRMMEIGLVAGNKITVVKNDGRCIIISIGESRFALDMTLARKIMIKE</sequence>
<evidence type="ECO:0000313" key="5">
    <source>
        <dbReference type="Proteomes" id="UP000280586"/>
    </source>
</evidence>
<evidence type="ECO:0000313" key="3">
    <source>
        <dbReference type="EMBL" id="AYE33230.1"/>
    </source>
</evidence>
<dbReference type="GO" id="GO:0046914">
    <property type="term" value="F:transition metal ion binding"/>
    <property type="evidence" value="ECO:0007669"/>
    <property type="project" value="InterPro"/>
</dbReference>
<gene>
    <name evidence="3" type="ORF">CP523_01515</name>
    <name evidence="4" type="ORF">NH397_09820</name>
</gene>
<dbReference type="AlphaFoldDB" id="A0A9N7JJI1"/>
<reference evidence="3 5" key="1">
    <citation type="submission" date="2017-09" db="EMBL/GenBank/DDBJ databases">
        <authorList>
            <person name="Thomas P."/>
            <person name="Seyboldt C."/>
        </authorList>
    </citation>
    <scope>NUCLEOTIDE SEQUENCE [LARGE SCALE GENOMIC DNA]</scope>
    <source>
        <strain evidence="3 5">DSM 7534</strain>
    </source>
</reference>
<dbReference type="SUPFAM" id="SSF50037">
    <property type="entry name" value="C-terminal domain of transcriptional repressors"/>
    <property type="match status" value="1"/>
</dbReference>
<dbReference type="InterPro" id="IPR008988">
    <property type="entry name" value="Transcriptional_repressor_C"/>
</dbReference>
<feature type="domain" description="Ferrous iron transporter FeoA-like" evidence="2">
    <location>
        <begin position="2"/>
        <end position="72"/>
    </location>
</feature>
<dbReference type="RefSeq" id="WP_066675645.1">
    <property type="nucleotide sequence ID" value="NZ_CABMIZ010000010.1"/>
</dbReference>
<evidence type="ECO:0000259" key="2">
    <source>
        <dbReference type="SMART" id="SM00899"/>
    </source>
</evidence>
<dbReference type="OrthoDB" id="5984at2"/>
<keyword evidence="1" id="KW-0408">Iron</keyword>